<evidence type="ECO:0000256" key="3">
    <source>
        <dbReference type="ARBA" id="ARBA00022475"/>
    </source>
</evidence>
<dbReference type="Proteomes" id="UP000216852">
    <property type="component" value="Unassembled WGS sequence"/>
</dbReference>
<keyword evidence="2" id="KW-0813">Transport</keyword>
<proteinExistence type="predicted"/>
<feature type="transmembrane region" description="Helical" evidence="7">
    <location>
        <begin position="166"/>
        <end position="187"/>
    </location>
</feature>
<keyword evidence="12" id="KW-1185">Reference proteome</keyword>
<organism evidence="10 11">
    <name type="scientific">Terribacillus saccharophilus</name>
    <dbReference type="NCBI Taxonomy" id="361277"/>
    <lineage>
        <taxon>Bacteria</taxon>
        <taxon>Bacillati</taxon>
        <taxon>Bacillota</taxon>
        <taxon>Bacilli</taxon>
        <taxon>Bacillales</taxon>
        <taxon>Bacillaceae</taxon>
        <taxon>Terribacillus</taxon>
    </lineage>
</organism>
<feature type="transmembrane region" description="Helical" evidence="7">
    <location>
        <begin position="252"/>
        <end position="270"/>
    </location>
</feature>
<feature type="domain" description="Major facilitator superfamily (MFS) profile" evidence="8">
    <location>
        <begin position="10"/>
        <end position="398"/>
    </location>
</feature>
<comment type="subcellular location">
    <subcellularLocation>
        <location evidence="1">Cell membrane</location>
        <topology evidence="1">Multi-pass membrane protein</topology>
    </subcellularLocation>
</comment>
<accession>A0A268HI86</accession>
<feature type="transmembrane region" description="Helical" evidence="7">
    <location>
        <begin position="282"/>
        <end position="299"/>
    </location>
</feature>
<dbReference type="EMBL" id="NPBH01000002">
    <property type="protein sequence ID" value="PAE09598.1"/>
    <property type="molecule type" value="Genomic_DNA"/>
</dbReference>
<evidence type="ECO:0000256" key="4">
    <source>
        <dbReference type="ARBA" id="ARBA00022692"/>
    </source>
</evidence>
<dbReference type="SUPFAM" id="SSF103473">
    <property type="entry name" value="MFS general substrate transporter"/>
    <property type="match status" value="1"/>
</dbReference>
<feature type="transmembrane region" description="Helical" evidence="7">
    <location>
        <begin position="12"/>
        <end position="36"/>
    </location>
</feature>
<feature type="transmembrane region" description="Helical" evidence="7">
    <location>
        <begin position="351"/>
        <end position="370"/>
    </location>
</feature>
<dbReference type="InterPro" id="IPR011701">
    <property type="entry name" value="MFS"/>
</dbReference>
<feature type="transmembrane region" description="Helical" evidence="7">
    <location>
        <begin position="138"/>
        <end position="160"/>
    </location>
</feature>
<comment type="caution">
    <text evidence="10">The sequence shown here is derived from an EMBL/GenBank/DDBJ whole genome shotgun (WGS) entry which is preliminary data.</text>
</comment>
<keyword evidence="3" id="KW-1003">Cell membrane</keyword>
<evidence type="ECO:0000256" key="6">
    <source>
        <dbReference type="ARBA" id="ARBA00023136"/>
    </source>
</evidence>
<evidence type="ECO:0000256" key="2">
    <source>
        <dbReference type="ARBA" id="ARBA00022448"/>
    </source>
</evidence>
<dbReference type="PRINTS" id="PR01035">
    <property type="entry name" value="TCRTETA"/>
</dbReference>
<name>A0A268HI86_9BACI</name>
<evidence type="ECO:0000313" key="11">
    <source>
        <dbReference type="Proteomes" id="UP000216475"/>
    </source>
</evidence>
<feature type="transmembrane region" description="Helical" evidence="7">
    <location>
        <begin position="311"/>
        <end position="331"/>
    </location>
</feature>
<feature type="transmembrane region" description="Helical" evidence="7">
    <location>
        <begin position="80"/>
        <end position="99"/>
    </location>
</feature>
<gene>
    <name evidence="9" type="ORF">CHH48_11485</name>
    <name evidence="10" type="ORF">CHI12_00025</name>
</gene>
<evidence type="ECO:0000256" key="7">
    <source>
        <dbReference type="SAM" id="Phobius"/>
    </source>
</evidence>
<evidence type="ECO:0000256" key="5">
    <source>
        <dbReference type="ARBA" id="ARBA00022989"/>
    </source>
</evidence>
<keyword evidence="5 7" id="KW-1133">Transmembrane helix</keyword>
<dbReference type="PANTHER" id="PTHR43414">
    <property type="entry name" value="MULTIDRUG RESISTANCE PROTEIN MDTG"/>
    <property type="match status" value="1"/>
</dbReference>
<evidence type="ECO:0000259" key="8">
    <source>
        <dbReference type="PROSITE" id="PS50850"/>
    </source>
</evidence>
<dbReference type="AlphaFoldDB" id="A0A268HI86"/>
<dbReference type="RefSeq" id="WP_095219203.1">
    <property type="nucleotide sequence ID" value="NZ_JBIVTN010000002.1"/>
</dbReference>
<dbReference type="GO" id="GO:0005886">
    <property type="term" value="C:plasma membrane"/>
    <property type="evidence" value="ECO:0007669"/>
    <property type="project" value="UniProtKB-SubCell"/>
</dbReference>
<feature type="transmembrane region" description="Helical" evidence="7">
    <location>
        <begin position="208"/>
        <end position="232"/>
    </location>
</feature>
<keyword evidence="4 7" id="KW-0812">Transmembrane</keyword>
<dbReference type="GO" id="GO:0022857">
    <property type="term" value="F:transmembrane transporter activity"/>
    <property type="evidence" value="ECO:0007669"/>
    <property type="project" value="InterPro"/>
</dbReference>
<evidence type="ECO:0000313" key="9">
    <source>
        <dbReference type="EMBL" id="PAD99497.1"/>
    </source>
</evidence>
<dbReference type="PANTHER" id="PTHR43414:SF3">
    <property type="entry name" value="LMO2377 PROTEIN"/>
    <property type="match status" value="1"/>
</dbReference>
<keyword evidence="6 7" id="KW-0472">Membrane</keyword>
<dbReference type="Proteomes" id="UP000216475">
    <property type="component" value="Unassembled WGS sequence"/>
</dbReference>
<reference evidence="11 12" key="1">
    <citation type="submission" date="2017-07" db="EMBL/GenBank/DDBJ databases">
        <title>Isolation and whole genome analysis of endospore-forming bacteria from heroin.</title>
        <authorList>
            <person name="Kalinowski J."/>
            <person name="Ahrens B."/>
            <person name="Al-Dilaimi A."/>
            <person name="Winkler A."/>
            <person name="Wibberg D."/>
            <person name="Schleenbecker U."/>
            <person name="Ruckert C."/>
            <person name="Wolfel R."/>
            <person name="Grass G."/>
        </authorList>
    </citation>
    <scope>NUCLEOTIDE SEQUENCE [LARGE SCALE GENOMIC DNA]</scope>
    <source>
        <strain evidence="10 11">7509</strain>
        <strain evidence="9 12">7517-1</strain>
    </source>
</reference>
<dbReference type="InterPro" id="IPR001958">
    <property type="entry name" value="Tet-R_TetA/multi-R_MdtG-like"/>
</dbReference>
<evidence type="ECO:0000256" key="1">
    <source>
        <dbReference type="ARBA" id="ARBA00004651"/>
    </source>
</evidence>
<dbReference type="Pfam" id="PF07690">
    <property type="entry name" value="MFS_1"/>
    <property type="match status" value="1"/>
</dbReference>
<sequence>MTDEQLAKRNLFIMWFANFFISASLSMIMPFLSLYISSFGTLSEREVQSWSGIIFGVTFVTAFICSPFWGKLGDRHGRKLILIISSFGMGVSILLLGFTENVWQLFMLRVFMGIFTGFIGISQAFISTQTPSHIAGRVLGTLQTGSITGMLFGPLIGGILADSIGFHGTFLLVSISVFTSAILVTFGTKEYPVKIQKGEKSHYTSREVLAHILRDPILLVVLILSSLIQIANFSVQPILSLYVQELHGPENIAFYSGIAFSAAGLGNLLMTRTWGKLGDRIGYVKILIGLIFAAGIVYIPGALVGSVWELAVVRLLLGMAIGGIIPLRVAYIRQAAPLTMQGEVLGYNNSLRFLGNFIGPILGGMMAGYFGFSAVFYMTSALLIICGITLLTAHIRNARAKTRTSSI</sequence>
<protein>
    <submittedName>
        <fullName evidence="10">MFS transporter</fullName>
    </submittedName>
</protein>
<dbReference type="InterPro" id="IPR036259">
    <property type="entry name" value="MFS_trans_sf"/>
</dbReference>
<feature type="transmembrane region" description="Helical" evidence="7">
    <location>
        <begin position="376"/>
        <end position="395"/>
    </location>
</feature>
<evidence type="ECO:0000313" key="12">
    <source>
        <dbReference type="Proteomes" id="UP000216852"/>
    </source>
</evidence>
<feature type="transmembrane region" description="Helical" evidence="7">
    <location>
        <begin position="48"/>
        <end position="68"/>
    </location>
</feature>
<evidence type="ECO:0000313" key="10">
    <source>
        <dbReference type="EMBL" id="PAE09598.1"/>
    </source>
</evidence>
<feature type="transmembrane region" description="Helical" evidence="7">
    <location>
        <begin position="105"/>
        <end position="126"/>
    </location>
</feature>
<dbReference type="Gene3D" id="1.20.1250.20">
    <property type="entry name" value="MFS general substrate transporter like domains"/>
    <property type="match status" value="1"/>
</dbReference>
<dbReference type="EMBL" id="NPBJ01000022">
    <property type="protein sequence ID" value="PAD99497.1"/>
    <property type="molecule type" value="Genomic_DNA"/>
</dbReference>
<dbReference type="InterPro" id="IPR020846">
    <property type="entry name" value="MFS_dom"/>
</dbReference>
<dbReference type="OrthoDB" id="65739at2"/>
<dbReference type="PROSITE" id="PS50850">
    <property type="entry name" value="MFS"/>
    <property type="match status" value="1"/>
</dbReference>